<feature type="zinc finger region" description="CR-type" evidence="1">
    <location>
        <begin position="326"/>
        <end position="400"/>
    </location>
</feature>
<keyword evidence="5" id="KW-1185">Reference proteome</keyword>
<organism evidence="4 5">
    <name type="scientific">Hibiscus syriacus</name>
    <name type="common">Rose of Sharon</name>
    <dbReference type="NCBI Taxonomy" id="106335"/>
    <lineage>
        <taxon>Eukaryota</taxon>
        <taxon>Viridiplantae</taxon>
        <taxon>Streptophyta</taxon>
        <taxon>Embryophyta</taxon>
        <taxon>Tracheophyta</taxon>
        <taxon>Spermatophyta</taxon>
        <taxon>Magnoliopsida</taxon>
        <taxon>eudicotyledons</taxon>
        <taxon>Gunneridae</taxon>
        <taxon>Pentapetalae</taxon>
        <taxon>rosids</taxon>
        <taxon>malvids</taxon>
        <taxon>Malvales</taxon>
        <taxon>Malvaceae</taxon>
        <taxon>Malvoideae</taxon>
        <taxon>Hibiscus</taxon>
    </lineage>
</organism>
<proteinExistence type="predicted"/>
<dbReference type="InterPro" id="IPR001305">
    <property type="entry name" value="HSP_DnaJ_Cys-rich_dom"/>
</dbReference>
<keyword evidence="1" id="KW-0863">Zinc-finger</keyword>
<keyword evidence="1" id="KW-0862">Zinc</keyword>
<name>A0A6A2ZGE2_HIBSY</name>
<dbReference type="SUPFAM" id="SSF49493">
    <property type="entry name" value="HSP40/DnaJ peptide-binding domain"/>
    <property type="match status" value="2"/>
</dbReference>
<dbReference type="CDD" id="cd10719">
    <property type="entry name" value="DnaJ_zf"/>
    <property type="match status" value="1"/>
</dbReference>
<dbReference type="InterPro" id="IPR002939">
    <property type="entry name" value="DnaJ_C"/>
</dbReference>
<dbReference type="Gene3D" id="2.10.230.10">
    <property type="entry name" value="Heat shock protein DnaJ, cysteine-rich domain"/>
    <property type="match status" value="1"/>
</dbReference>
<dbReference type="PANTHER" id="PTHR34676:SF8">
    <property type="entry name" value="TRANSMEMBRANE PROTEIN"/>
    <property type="match status" value="1"/>
</dbReference>
<dbReference type="Proteomes" id="UP000436088">
    <property type="component" value="Unassembled WGS sequence"/>
</dbReference>
<dbReference type="GO" id="GO:0008270">
    <property type="term" value="F:zinc ion binding"/>
    <property type="evidence" value="ECO:0007669"/>
    <property type="project" value="UniProtKB-KW"/>
</dbReference>
<reference evidence="4" key="1">
    <citation type="submission" date="2019-09" db="EMBL/GenBank/DDBJ databases">
        <title>Draft genome information of white flower Hibiscus syriacus.</title>
        <authorList>
            <person name="Kim Y.-M."/>
        </authorList>
    </citation>
    <scope>NUCLEOTIDE SEQUENCE [LARGE SCALE GENOMIC DNA]</scope>
    <source>
        <strain evidence="4">YM2019G1</strain>
    </source>
</reference>
<keyword evidence="1" id="KW-0479">Metal-binding</keyword>
<dbReference type="PROSITE" id="PS51188">
    <property type="entry name" value="ZF_CR"/>
    <property type="match status" value="1"/>
</dbReference>
<feature type="region of interest" description="Disordered" evidence="2">
    <location>
        <begin position="152"/>
        <end position="181"/>
    </location>
</feature>
<dbReference type="AlphaFoldDB" id="A0A6A2ZGE2"/>
<dbReference type="EMBL" id="VEPZ02001150">
    <property type="protein sequence ID" value="KAE8691081.1"/>
    <property type="molecule type" value="Genomic_DNA"/>
</dbReference>
<accession>A0A6A2ZGE2</accession>
<evidence type="ECO:0000259" key="3">
    <source>
        <dbReference type="PROSITE" id="PS51188"/>
    </source>
</evidence>
<feature type="domain" description="CR-type" evidence="3">
    <location>
        <begin position="326"/>
        <end position="400"/>
    </location>
</feature>
<dbReference type="GO" id="GO:0031072">
    <property type="term" value="F:heat shock protein binding"/>
    <property type="evidence" value="ECO:0007669"/>
    <property type="project" value="InterPro"/>
</dbReference>
<dbReference type="InterPro" id="IPR025724">
    <property type="entry name" value="GAG-pre-integrase_dom"/>
</dbReference>
<dbReference type="InterPro" id="IPR008971">
    <property type="entry name" value="HSP40/DnaJ_pept-bd"/>
</dbReference>
<evidence type="ECO:0000313" key="5">
    <source>
        <dbReference type="Proteomes" id="UP000436088"/>
    </source>
</evidence>
<gene>
    <name evidence="4" type="ORF">F3Y22_tig00110893pilonHSYRG01100</name>
</gene>
<dbReference type="SUPFAM" id="SSF57938">
    <property type="entry name" value="DnaJ/Hsp40 cysteine-rich domain"/>
    <property type="match status" value="1"/>
</dbReference>
<dbReference type="GO" id="GO:0051082">
    <property type="term" value="F:unfolded protein binding"/>
    <property type="evidence" value="ECO:0007669"/>
    <property type="project" value="InterPro"/>
</dbReference>
<protein>
    <submittedName>
        <fullName evidence="4">Chaperone protein dnaJ 1</fullName>
    </submittedName>
</protein>
<sequence length="488" mass="54320">MFQLNSKAIHIILCALGPDEYGRVSSCTTAKEIWDKLQVTHEGTDEVKKSKISILTHSYENFRMKPNEDIKAMTDRFSTIVNGLKSYGEIISNEKLVRKLVYSLPKSWQSNKTAIIESKDLTSLTLEELIGSLLTHEMMLEDEVDLDKIEETPKEKEKKKNIGVALKSTKDESDSDEDDDDEEMALFAKRKGQSKIKHKAHVATWSDEEGSDEEEQEVTNLCLMAFGEDSKIMLVGHRIGNIYMVHLDSIGMTNLCLVAKDEHDSWLWHRRLGHASMSVLQRLIQASVICNLLATFVSMEEMMRNDQTSPDIQTELLLSFSEAAKGCTMDLCFDAFVPCDSCDGCGYPPNAKVKVCPICRGKGTVTIPPFTSTCNTCNRLGRIIKEYCISCQGSRVVEGVKQVKVTIPAGMDSGDTICIPEADDLVFARDGTDVYVNYNIILTQAILGGEVEVPTLSGKVQVKDCQSMVFYYIIEISMSAYVGNVCSG</sequence>
<dbReference type="PANTHER" id="PTHR34676">
    <property type="entry name" value="DUF4219 DOMAIN-CONTAINING PROTEIN-RELATED"/>
    <property type="match status" value="1"/>
</dbReference>
<evidence type="ECO:0000256" key="2">
    <source>
        <dbReference type="SAM" id="MobiDB-lite"/>
    </source>
</evidence>
<dbReference type="Pfam" id="PF01556">
    <property type="entry name" value="DnaJ_C"/>
    <property type="match status" value="1"/>
</dbReference>
<dbReference type="InterPro" id="IPR036410">
    <property type="entry name" value="HSP_DnaJ_Cys-rich_dom_sf"/>
</dbReference>
<dbReference type="Pfam" id="PF13976">
    <property type="entry name" value="gag_pre-integrs"/>
    <property type="match status" value="1"/>
</dbReference>
<dbReference type="Gene3D" id="2.60.260.20">
    <property type="entry name" value="Urease metallochaperone UreE, N-terminal domain"/>
    <property type="match status" value="2"/>
</dbReference>
<dbReference type="Pfam" id="PF14223">
    <property type="entry name" value="Retrotran_gag_2"/>
    <property type="match status" value="1"/>
</dbReference>
<comment type="caution">
    <text evidence="4">The sequence shown here is derived from an EMBL/GenBank/DDBJ whole genome shotgun (WGS) entry which is preliminary data.</text>
</comment>
<evidence type="ECO:0000256" key="1">
    <source>
        <dbReference type="PROSITE-ProRule" id="PRU00546"/>
    </source>
</evidence>
<dbReference type="GO" id="GO:0006457">
    <property type="term" value="P:protein folding"/>
    <property type="evidence" value="ECO:0007669"/>
    <property type="project" value="InterPro"/>
</dbReference>
<evidence type="ECO:0000313" key="4">
    <source>
        <dbReference type="EMBL" id="KAE8691081.1"/>
    </source>
</evidence>